<evidence type="ECO:0000313" key="2">
    <source>
        <dbReference type="Proteomes" id="UP000198824"/>
    </source>
</evidence>
<gene>
    <name evidence="1" type="ORF">SAMN05192580_1344</name>
</gene>
<dbReference type="AlphaFoldDB" id="A0A1I6K5A8"/>
<evidence type="ECO:0000313" key="1">
    <source>
        <dbReference type="EMBL" id="SFR86412.1"/>
    </source>
</evidence>
<organism evidence="1 2">
    <name type="scientific">Sphingomonas jatrophae</name>
    <dbReference type="NCBI Taxonomy" id="1166337"/>
    <lineage>
        <taxon>Bacteria</taxon>
        <taxon>Pseudomonadati</taxon>
        <taxon>Pseudomonadota</taxon>
        <taxon>Alphaproteobacteria</taxon>
        <taxon>Sphingomonadales</taxon>
        <taxon>Sphingomonadaceae</taxon>
        <taxon>Sphingomonas</taxon>
    </lineage>
</organism>
<protein>
    <submittedName>
        <fullName evidence="1">Uncharacterized protein</fullName>
    </submittedName>
</protein>
<proteinExistence type="predicted"/>
<reference evidence="1 2" key="1">
    <citation type="submission" date="2016-10" db="EMBL/GenBank/DDBJ databases">
        <authorList>
            <person name="de Groot N.N."/>
        </authorList>
    </citation>
    <scope>NUCLEOTIDE SEQUENCE [LARGE SCALE GENOMIC DNA]</scope>
    <source>
        <strain evidence="1 2">S5-249</strain>
    </source>
</reference>
<dbReference type="EMBL" id="FOZG01000001">
    <property type="protein sequence ID" value="SFR86412.1"/>
    <property type="molecule type" value="Genomic_DNA"/>
</dbReference>
<dbReference type="Proteomes" id="UP000198824">
    <property type="component" value="Unassembled WGS sequence"/>
</dbReference>
<name>A0A1I6K5A8_9SPHN</name>
<accession>A0A1I6K5A8</accession>
<dbReference type="RefSeq" id="WP_093312604.1">
    <property type="nucleotide sequence ID" value="NZ_FOZG01000001.1"/>
</dbReference>
<dbReference type="STRING" id="1166337.SAMN05192580_1344"/>
<dbReference type="OrthoDB" id="7595117at2"/>
<keyword evidence="2" id="KW-1185">Reference proteome</keyword>
<sequence length="669" mass="70355">MAVERGYERQVAPGGTAGLPSAGADAFGAGIGQAVAELGGTLHEAEVRAFRVERQQRADAEAADFGARFAAARAEADRASIDARANAAPGGAGHAQAMAKWWEDRRAKLLDGITEDRVRNSATEQLAEFGSRFDAAEYQWESGTRIKKVAEDQQRASDFGANRARLAHDPKSYGEELSLGRQAIEAMTGVPADVREKLVRYHDQTVTIGYLNGLNDTNPAGAVAMLDSGVFGDILSPEQIEQARNGAQVEVRRAEAATQARDAVAKGQARETLALLKARLDAGEEVPDGELVAGAGLATALGDASGAYQLAVERQRAGVNRETQAWTPADFERETARLRGLGDRRSPADDVRLKQIEAIAPKRTGEFNADPGKWAAGAGAPPPSLEAGPQARTSWARAIEGATGEAFVPRLTPAEAAPLAEQIRTGTPAQRYEALQAVRQWGGDVPAVVRQVAGGDRTFELASRLATSGDPATARDALLGVDVPDGQLFKTPSPDDPDKLVDLNTAAVASGFLSGALRRLGGNYIGGLQAAARNIYKARMARNARVVGDPTSYRTALNAALGGVVVNGERRGGMGVWNGAHVVLPSMMSQAEFERKMARASGEAIVAAAGGIAPAWSNGAGFVRMTPGQLKALTPVALADGSYAFATPQGGYVQKLGGGEFRLDWRKLP</sequence>